<sequence length="330" mass="36972">MSTPPELTVERCTQQEASEIFYKWSTQEHWNPSTKGEDVRDVYFKADPQGFFQSKVNGEVVSIVSGVKYNDDQGWIGFYITSPKNRGRGYGIATFRKAMEHIGLGRASIGLDGVMAQVENYKKSGFTEIAWQNERRNGPITELVEQQERALAEGIAKNEIKGLVNLSDPLVDLNQLSTIEQRFSGLKRPEFVKDWAKFHNHPEKRRFGAAVLSTDGSKDEKSGQPIVLGYACVRPAETSYRVGPLYAATPEAAKQLLVKLAYEVVHAEKQQSYNIPLKFDVDVPNSNQEAVKLFDGLGWKDTFPSQRMWKGVVPPHDVNGVFAITTLEVA</sequence>
<proteinExistence type="predicted"/>
<dbReference type="CDD" id="cd04301">
    <property type="entry name" value="NAT_SF"/>
    <property type="match status" value="1"/>
</dbReference>
<reference evidence="2" key="1">
    <citation type="journal article" date="2020" name="Fungal Divers.">
        <title>Resolving the Mortierellaceae phylogeny through synthesis of multi-gene phylogenetics and phylogenomics.</title>
        <authorList>
            <person name="Vandepol N."/>
            <person name="Liber J."/>
            <person name="Desiro A."/>
            <person name="Na H."/>
            <person name="Kennedy M."/>
            <person name="Barry K."/>
            <person name="Grigoriev I.V."/>
            <person name="Miller A.N."/>
            <person name="O'Donnell K."/>
            <person name="Stajich J.E."/>
            <person name="Bonito G."/>
        </authorList>
    </citation>
    <scope>NUCLEOTIDE SEQUENCE</scope>
    <source>
        <strain evidence="2">MES-2147</strain>
    </source>
</reference>
<protein>
    <recommendedName>
        <fullName evidence="1">N-acetyltransferase domain-containing protein</fullName>
    </recommendedName>
</protein>
<feature type="domain" description="N-acetyltransferase" evidence="1">
    <location>
        <begin position="7"/>
        <end position="150"/>
    </location>
</feature>
<dbReference type="Pfam" id="PF00583">
    <property type="entry name" value="Acetyltransf_1"/>
    <property type="match status" value="1"/>
</dbReference>
<keyword evidence="3" id="KW-1185">Reference proteome</keyword>
<dbReference type="InterPro" id="IPR041496">
    <property type="entry name" value="YitH/HolE_GNAT"/>
</dbReference>
<dbReference type="InterPro" id="IPR052729">
    <property type="entry name" value="Acyl/Acetyltrans_Enzymes"/>
</dbReference>
<dbReference type="AlphaFoldDB" id="A0A9P6J0Z0"/>
<gene>
    <name evidence="2" type="ORF">BGZ65_005076</name>
</gene>
<dbReference type="PROSITE" id="PS51186">
    <property type="entry name" value="GNAT"/>
    <property type="match status" value="1"/>
</dbReference>
<dbReference type="InterPro" id="IPR000182">
    <property type="entry name" value="GNAT_dom"/>
</dbReference>
<dbReference type="GO" id="GO:0016747">
    <property type="term" value="F:acyltransferase activity, transferring groups other than amino-acyl groups"/>
    <property type="evidence" value="ECO:0007669"/>
    <property type="project" value="InterPro"/>
</dbReference>
<dbReference type="SUPFAM" id="SSF55729">
    <property type="entry name" value="Acyl-CoA N-acyltransferases (Nat)"/>
    <property type="match status" value="1"/>
</dbReference>
<evidence type="ECO:0000313" key="3">
    <source>
        <dbReference type="Proteomes" id="UP000749646"/>
    </source>
</evidence>
<dbReference type="OrthoDB" id="5771378at2759"/>
<dbReference type="PANTHER" id="PTHR47237">
    <property type="entry name" value="SLL0310 PROTEIN"/>
    <property type="match status" value="1"/>
</dbReference>
<evidence type="ECO:0000313" key="2">
    <source>
        <dbReference type="EMBL" id="KAF9952766.1"/>
    </source>
</evidence>
<dbReference type="Gene3D" id="3.40.630.30">
    <property type="match status" value="1"/>
</dbReference>
<organism evidence="2 3">
    <name type="scientific">Modicella reniformis</name>
    <dbReference type="NCBI Taxonomy" id="1440133"/>
    <lineage>
        <taxon>Eukaryota</taxon>
        <taxon>Fungi</taxon>
        <taxon>Fungi incertae sedis</taxon>
        <taxon>Mucoromycota</taxon>
        <taxon>Mortierellomycotina</taxon>
        <taxon>Mortierellomycetes</taxon>
        <taxon>Mortierellales</taxon>
        <taxon>Mortierellaceae</taxon>
        <taxon>Modicella</taxon>
    </lineage>
</organism>
<dbReference type="EMBL" id="JAAAHW010006960">
    <property type="protein sequence ID" value="KAF9952766.1"/>
    <property type="molecule type" value="Genomic_DNA"/>
</dbReference>
<dbReference type="Proteomes" id="UP000749646">
    <property type="component" value="Unassembled WGS sequence"/>
</dbReference>
<evidence type="ECO:0000259" key="1">
    <source>
        <dbReference type="PROSITE" id="PS51186"/>
    </source>
</evidence>
<dbReference type="Gene3D" id="3.40.630.90">
    <property type="match status" value="1"/>
</dbReference>
<dbReference type="Pfam" id="PF18014">
    <property type="entry name" value="Acetyltransf_18"/>
    <property type="match status" value="1"/>
</dbReference>
<accession>A0A9P6J0Z0</accession>
<dbReference type="InterPro" id="IPR016181">
    <property type="entry name" value="Acyl_CoA_acyltransferase"/>
</dbReference>
<name>A0A9P6J0Z0_9FUNG</name>
<comment type="caution">
    <text evidence="2">The sequence shown here is derived from an EMBL/GenBank/DDBJ whole genome shotgun (WGS) entry which is preliminary data.</text>
</comment>
<dbReference type="PANTHER" id="PTHR47237:SF1">
    <property type="entry name" value="SLL0310 PROTEIN"/>
    <property type="match status" value="1"/>
</dbReference>